<proteinExistence type="predicted"/>
<accession>A0A7W9HEJ4</accession>
<dbReference type="InterPro" id="IPR029787">
    <property type="entry name" value="Nucleotide_cyclase"/>
</dbReference>
<evidence type="ECO:0000313" key="3">
    <source>
        <dbReference type="Proteomes" id="UP000552097"/>
    </source>
</evidence>
<organism evidence="2 3">
    <name type="scientific">Saccharothrix ecbatanensis</name>
    <dbReference type="NCBI Taxonomy" id="1105145"/>
    <lineage>
        <taxon>Bacteria</taxon>
        <taxon>Bacillati</taxon>
        <taxon>Actinomycetota</taxon>
        <taxon>Actinomycetes</taxon>
        <taxon>Pseudonocardiales</taxon>
        <taxon>Pseudonocardiaceae</taxon>
        <taxon>Saccharothrix</taxon>
    </lineage>
</organism>
<keyword evidence="3" id="KW-1185">Reference proteome</keyword>
<dbReference type="SUPFAM" id="SSF55073">
    <property type="entry name" value="Nucleotide cyclase"/>
    <property type="match status" value="1"/>
</dbReference>
<gene>
    <name evidence="2" type="ORF">F4560_000592</name>
</gene>
<dbReference type="Proteomes" id="UP000552097">
    <property type="component" value="Unassembled WGS sequence"/>
</dbReference>
<dbReference type="AlphaFoldDB" id="A0A7W9HEJ4"/>
<reference evidence="2 3" key="1">
    <citation type="submission" date="2020-08" db="EMBL/GenBank/DDBJ databases">
        <title>Sequencing the genomes of 1000 actinobacteria strains.</title>
        <authorList>
            <person name="Klenk H.-P."/>
        </authorList>
    </citation>
    <scope>NUCLEOTIDE SEQUENCE [LARGE SCALE GENOMIC DNA]</scope>
    <source>
        <strain evidence="2 3">DSM 45486</strain>
    </source>
</reference>
<comment type="caution">
    <text evidence="2">The sequence shown here is derived from an EMBL/GenBank/DDBJ whole genome shotgun (WGS) entry which is preliminary data.</text>
</comment>
<evidence type="ECO:0000259" key="1">
    <source>
        <dbReference type="Pfam" id="PF19956"/>
    </source>
</evidence>
<dbReference type="Pfam" id="PF19956">
    <property type="entry name" value="EAD2"/>
    <property type="match status" value="1"/>
</dbReference>
<dbReference type="RefSeq" id="WP_184915835.1">
    <property type="nucleotide sequence ID" value="NZ_JACHMO010000001.1"/>
</dbReference>
<dbReference type="InterPro" id="IPR045431">
    <property type="entry name" value="EAD2"/>
</dbReference>
<evidence type="ECO:0000313" key="2">
    <source>
        <dbReference type="EMBL" id="MBB5800824.1"/>
    </source>
</evidence>
<dbReference type="EMBL" id="JACHMO010000001">
    <property type="protein sequence ID" value="MBB5800824.1"/>
    <property type="molecule type" value="Genomic_DNA"/>
</dbReference>
<name>A0A7W9HEJ4_9PSEU</name>
<sequence>MGSAAVHRSFVVVDVESYGDEERTSRHRTAVRDGMYGVLKSAFADCGLPWDVEAVDDVGDSVMVLLPADTPKGVLVDRLPERLVAALREHNHVHATEARLRLRMAVHAGEVHYDEHGKTSAEMIFTYRILDTSEAKRTLRDSTATLVLIASDPFYQAVIRHHPAARPDAYRQVDADVKEVHARVWVRLVDGHPIETTRHTSPTSQPAMPLAELGPIVEVMLRIPGFDTREGRDLVLRDLPFAAAIPRHGADRPDTVSIVRTSANYPGGLEGLVEGIRFYAAGATSMAELDTLLAQRDSGV</sequence>
<feature type="domain" description="Effector-associated" evidence="1">
    <location>
        <begin position="217"/>
        <end position="294"/>
    </location>
</feature>
<protein>
    <submittedName>
        <fullName evidence="2">Class 3 adenylate cyclase</fullName>
    </submittedName>
</protein>